<evidence type="ECO:0000256" key="1">
    <source>
        <dbReference type="SAM" id="MobiDB-lite"/>
    </source>
</evidence>
<dbReference type="OrthoDB" id="3210378at2759"/>
<dbReference type="InterPro" id="IPR032675">
    <property type="entry name" value="LRR_dom_sf"/>
</dbReference>
<name>A0A2H4S7A7_CORMI</name>
<dbReference type="Proteomes" id="UP000323067">
    <property type="component" value="Chromosome iv"/>
</dbReference>
<evidence type="ECO:0000313" key="2">
    <source>
        <dbReference type="EMBL" id="ATY58989.1"/>
    </source>
</evidence>
<feature type="compositionally biased region" description="Low complexity" evidence="1">
    <location>
        <begin position="96"/>
        <end position="120"/>
    </location>
</feature>
<dbReference type="EMBL" id="CP023322">
    <property type="protein sequence ID" value="ATY58989.1"/>
    <property type="molecule type" value="Genomic_DNA"/>
</dbReference>
<accession>A0A2H4S7A7</accession>
<dbReference type="AlphaFoldDB" id="A0A2H4S7A7"/>
<feature type="region of interest" description="Disordered" evidence="1">
    <location>
        <begin position="617"/>
        <end position="676"/>
    </location>
</feature>
<dbReference type="Gene3D" id="3.80.10.10">
    <property type="entry name" value="Ribonuclease Inhibitor"/>
    <property type="match status" value="1"/>
</dbReference>
<reference evidence="2 3" key="1">
    <citation type="journal article" date="2017" name="BMC Genomics">
        <title>Chromosome level assembly and secondary metabolite potential of the parasitic fungus Cordyceps militaris.</title>
        <authorList>
            <person name="Kramer G.J."/>
            <person name="Nodwell J.R."/>
        </authorList>
    </citation>
    <scope>NUCLEOTIDE SEQUENCE [LARGE SCALE GENOMIC DNA]</scope>
    <source>
        <strain evidence="2 3">ATCC 34164</strain>
    </source>
</reference>
<feature type="compositionally biased region" description="Low complexity" evidence="1">
    <location>
        <begin position="653"/>
        <end position="669"/>
    </location>
</feature>
<feature type="compositionally biased region" description="Low complexity" evidence="1">
    <location>
        <begin position="624"/>
        <end position="636"/>
    </location>
</feature>
<dbReference type="VEuPathDB" id="FungiDB:A9K55_002920"/>
<protein>
    <submittedName>
        <fullName evidence="2">F-box domain</fullName>
    </submittedName>
</protein>
<proteinExistence type="predicted"/>
<dbReference type="SUPFAM" id="SSF52047">
    <property type="entry name" value="RNI-like"/>
    <property type="match status" value="1"/>
</dbReference>
<organism evidence="2 3">
    <name type="scientific">Cordyceps militaris</name>
    <name type="common">Caterpillar fungus</name>
    <name type="synonym">Clavaria militaris</name>
    <dbReference type="NCBI Taxonomy" id="73501"/>
    <lineage>
        <taxon>Eukaryota</taxon>
        <taxon>Fungi</taxon>
        <taxon>Dikarya</taxon>
        <taxon>Ascomycota</taxon>
        <taxon>Pezizomycotina</taxon>
        <taxon>Sordariomycetes</taxon>
        <taxon>Hypocreomycetidae</taxon>
        <taxon>Hypocreales</taxon>
        <taxon>Cordycipitaceae</taxon>
        <taxon>Cordyceps</taxon>
    </lineage>
</organism>
<feature type="region of interest" description="Disordered" evidence="1">
    <location>
        <begin position="27"/>
        <end position="78"/>
    </location>
</feature>
<evidence type="ECO:0000313" key="3">
    <source>
        <dbReference type="Proteomes" id="UP000323067"/>
    </source>
</evidence>
<sequence>MSPATVATRPMHAPACETMPAVAEYYGRGGANKTSNKYSSFPSRTPSSSSSSSSSLPLPSTVVRYTTRPSSSSSSAPPLSLAAAAAYPMYPGLQTAAAATPNSSSSSMSSTTNTAAGTAPISSLARRRGQNPSPLNRPRKISNTNNARDGGPSATVLRHLPCRPRQQEPNELFRTLPAEVLAGVLAQLRWLHLGPGATSSCATCLARDLCSLSLASRAWCAAAQPALYRCVCLVGAETSGAAQQQRKRFRRGGSSSSSSGGVCIRMTLLRRTLRANDRLAAMVRELQVPAPPGDAPTTPIGLARNNDHENAVAALVMACPNLEVLAGPLAATYTHHEFSRVTHALATRTQLRTINWRIGASDDPPSGSDPVGGSSCFARGGGSGGGVFSSALTAPQETRFLEHHRGWPCLASLSIHCLPGSSLATLLLPRALTCLPALQHLHLCALPRSAFSDATLLALPALQSLTLSHMPGVSAAGLSALATRPNSRTLRRLQLRHTALTSLPALARLLSHLPALEAFALVQHVAPLMPRDEGGAGGAFALWMMPYLASRTLVRLHWDVVAAGAGVSDADDILARSIAAGGFPALRTLRAPNDPEGIFQQLCRPLESIATSADRIWANGGRSGSSHGQQQRRSGSVDSGLLPASRFGGLPKSATATSLPTGSSSSLTGVPPPHATDLRGARIAAQARLEDARPRFRFRVQVHSDEGGMVEEFGLGGYMGTVDSPVRYCLEPDPGSSDARGGLVDVPDLAAAPPEEEDDDGVAALGCTGSWNWREGVVVADRKEKESWWHAERPRWVRPRLDNGEDIRHAARTAMTNKEKNTIPELRIPMV</sequence>
<feature type="compositionally biased region" description="Low complexity" evidence="1">
    <location>
        <begin position="39"/>
        <end position="61"/>
    </location>
</feature>
<gene>
    <name evidence="2" type="ORF">A9K55_002920</name>
</gene>
<feature type="compositionally biased region" description="Low complexity" evidence="1">
    <location>
        <begin position="69"/>
        <end position="78"/>
    </location>
</feature>
<feature type="region of interest" description="Disordered" evidence="1">
    <location>
        <begin position="96"/>
        <end position="162"/>
    </location>
</feature>